<feature type="compositionally biased region" description="Basic and acidic residues" evidence="1">
    <location>
        <begin position="819"/>
        <end position="837"/>
    </location>
</feature>
<dbReference type="AlphaFoldDB" id="A0A7R9CDQ1"/>
<name>A0A7R9CDQ1_TIMCR</name>
<reference evidence="2" key="1">
    <citation type="submission" date="2020-11" db="EMBL/GenBank/DDBJ databases">
        <authorList>
            <person name="Tran Van P."/>
        </authorList>
    </citation>
    <scope>NUCLEOTIDE SEQUENCE</scope>
</reference>
<evidence type="ECO:0000313" key="2">
    <source>
        <dbReference type="EMBL" id="CAD7394782.1"/>
    </source>
</evidence>
<evidence type="ECO:0000256" key="1">
    <source>
        <dbReference type="SAM" id="MobiDB-lite"/>
    </source>
</evidence>
<feature type="region of interest" description="Disordered" evidence="1">
    <location>
        <begin position="819"/>
        <end position="884"/>
    </location>
</feature>
<accession>A0A7R9CDQ1</accession>
<dbReference type="EMBL" id="OC317065">
    <property type="protein sequence ID" value="CAD7394782.1"/>
    <property type="molecule type" value="Genomic_DNA"/>
</dbReference>
<organism evidence="2">
    <name type="scientific">Timema cristinae</name>
    <name type="common">Walking stick</name>
    <dbReference type="NCBI Taxonomy" id="61476"/>
    <lineage>
        <taxon>Eukaryota</taxon>
        <taxon>Metazoa</taxon>
        <taxon>Ecdysozoa</taxon>
        <taxon>Arthropoda</taxon>
        <taxon>Hexapoda</taxon>
        <taxon>Insecta</taxon>
        <taxon>Pterygota</taxon>
        <taxon>Neoptera</taxon>
        <taxon>Polyneoptera</taxon>
        <taxon>Phasmatodea</taxon>
        <taxon>Timematodea</taxon>
        <taxon>Timematoidea</taxon>
        <taxon>Timematidae</taxon>
        <taxon>Timema</taxon>
    </lineage>
</organism>
<proteinExistence type="predicted"/>
<gene>
    <name evidence="2" type="ORF">TCEB3V08_LOCUS2693</name>
</gene>
<protein>
    <submittedName>
        <fullName evidence="2">Uncharacterized protein</fullName>
    </submittedName>
</protein>
<sequence length="884" mass="99300">MGCLVQSQAVSKITLALKERVIKRCPPRLNDRQVESLDCQRLWPGSTFSFTLTFRPVSYTPELTGHVVFLTRRDGLQVEEFHVPVNCLAARPEPCVSPLDIRFNTCPISYVAPTPDIITEGAAGLMSNLSRSNVAKSPRFPLCLKVVCRSKKDLLATSKNQRCETCLMFEGILTARKRDNNNSFVPNNNRAVASAMISSVVSWKLDYCSNILTGSRLDEKEARRRYLQKRPSEQRRELKIYLEDHESENLKTIQNANQDQQIELNLTDSKKESISFEQSQKSIKSFKRSRITLQSDESNGIFDTDETFLRSSGLYRTIHRATQTINSSKTANGVATKEGHIDESYCLEIVEECVDNVLRVFLFYQMYHLRLEPRTSTDIQVRFHPETFGPCREDFVFLFEDDSGESCGRVSNTAERERKNIFGETSLSTPNWDSNLDLPVIGSLVYCERVALDLASTEAERDGPQYYDQELQMLKFPVLVHPLGPLYGDSPPLVLEVFALLTCPSAIVLTPGSLDFGRVTTLETVTASIRLTNCSLAAQYYGFLRLPKVSGSACGYIQRCSQVFESNCLQCDSLHDVIFLHNRLKIAGRSTAQSQLTCFRPCFQEYNTSSRTTSQQMFTKYPGGVYNTASMSGKSVTPPPETPAGTVASVSFLQEDMALGSPRSLDNIEEETVLNVKDLDVISTDLEIEVLSERDARLVPLTTGLLQEENCSADNIERYLRSVMEGCGSVKSRRFEIKCRAHVVDPLCQLSCTCLLLPSTPCGSYAVATVRIQPNLASRTRCLCGVLSDKRSQSQRHAWFEFKSPREELSVQPRRGDFRVGEEVNPHLRGGRVENHLGKTTPSSSDRDSNLDLPVLNSQAQHDKRVSQLRHRGGCFESNRNRQS</sequence>